<feature type="compositionally biased region" description="Acidic residues" evidence="1">
    <location>
        <begin position="714"/>
        <end position="723"/>
    </location>
</feature>
<name>A0A2N9GC14_FAGSY</name>
<feature type="compositionally biased region" description="Low complexity" evidence="1">
    <location>
        <begin position="656"/>
        <end position="670"/>
    </location>
</feature>
<organism evidence="2">
    <name type="scientific">Fagus sylvatica</name>
    <name type="common">Beechnut</name>
    <dbReference type="NCBI Taxonomy" id="28930"/>
    <lineage>
        <taxon>Eukaryota</taxon>
        <taxon>Viridiplantae</taxon>
        <taxon>Streptophyta</taxon>
        <taxon>Embryophyta</taxon>
        <taxon>Tracheophyta</taxon>
        <taxon>Spermatophyta</taxon>
        <taxon>Magnoliopsida</taxon>
        <taxon>eudicotyledons</taxon>
        <taxon>Gunneridae</taxon>
        <taxon>Pentapetalae</taxon>
        <taxon>rosids</taxon>
        <taxon>fabids</taxon>
        <taxon>Fagales</taxon>
        <taxon>Fagaceae</taxon>
        <taxon>Fagus</taxon>
    </lineage>
</organism>
<evidence type="ECO:0000256" key="1">
    <source>
        <dbReference type="SAM" id="MobiDB-lite"/>
    </source>
</evidence>
<reference evidence="2" key="1">
    <citation type="submission" date="2018-02" db="EMBL/GenBank/DDBJ databases">
        <authorList>
            <person name="Cohen D.B."/>
            <person name="Kent A.D."/>
        </authorList>
    </citation>
    <scope>NUCLEOTIDE SEQUENCE</scope>
</reference>
<accession>A0A2N9GC14</accession>
<feature type="region of interest" description="Disordered" evidence="1">
    <location>
        <begin position="573"/>
        <end position="738"/>
    </location>
</feature>
<proteinExistence type="predicted"/>
<evidence type="ECO:0008006" key="3">
    <source>
        <dbReference type="Google" id="ProtNLM"/>
    </source>
</evidence>
<protein>
    <recommendedName>
        <fullName evidence="3">Aminotransferase-like plant mobile domain-containing protein</fullName>
    </recommendedName>
</protein>
<feature type="compositionally biased region" description="Basic residues" evidence="1">
    <location>
        <begin position="586"/>
        <end position="598"/>
    </location>
</feature>
<sequence>MMRMSKDHRSAGLRWSLPLSAGAAADGFVLESTVTSGQQGGPAFFFIILCFHWCYRRRFPGGKYHSCCPIPPPTIGEGSGIPVVASTASTEAMVDAPMVRPSVPGEVTPVAPSSISGEVDDPREGFVFPLMDPWYESSPLFPPKSLDFPFPVEDWDWTVTDIQPVPIDFDFPYAASKDWSHWVDLEILDFDFWDSLREAGVHWSILISRSCGMFRDTEPLREVLRSIELSAKEKEVAAALRRQSSTRLSGWPSLFIHRKEVPIRRAAFVLYWLYLLHDCEVEGDSCYILLAAFNTIVLQTFFWEHSVNYLFVAKDKVAAWGKFSDLPQGFLDCFPDFRDNLPLVYRWFGLKTRDYDLVDALDYEKNVLLRPYGDDYPGFACVSVFSFLPILSATGVSFIPYYPQRVKKQFELDQDVPVGPQETTPCIPDLAPFIKSRAFAHWKAKISCVMVPSGHRFGFNSSSINAYWQRLTQSMVEFVNVGRSDKTPISVHRKPQTSNPCLAHSSQSAISYGNSQKLGFAEWDEVRGGWIAYTIHLPERWKNSVNIVEKCLIMPSKRGKGSKRDDPVDLAVEKASKKPAPFPKKTPPKKTKAGKKGKSTTSAPASGKKSTTAPIEKPIESTATPSNAESVGASLFKKKPSKKSVASRPSKGQRKASTSSSSPEQPSAAPTRSSPKKKKLVIPPPLSGAASRTRSKSGFKVRTRKSSRSGDTVVDVEDSDTIADDVPTSPSGGSDPLIAAVDQDEDLRKSSMPDEQMVSAGSAADADDMLEADNLNVGSADLMSHDLAIVPHASHSFGHGRNDGDVADSDAVPLSFSVPSNASMAFIMEGISLFGATPRLNSIPAGSFVISASRITGSESVVDLGVIPETSNNVGSAVHHGAQAEGTSVSAADMLVDSEHLDNIGTGEAMHILEEDEDEGITGEVTIASLPLRSTVGVGSSAGVGSVSEEVVDFFKEFDRRTPNPHPEWHFWKFNGPLVSYGDFWVPSGPMLSLLSSVLAATGKSDLGSVTKVQILAWRSVVQDLMEVGFDIGFMIGHLWQIPQHLFGRKISDEMQVLQHQIAFLQDSLAVLTTYHE</sequence>
<feature type="compositionally biased region" description="Basic residues" evidence="1">
    <location>
        <begin position="693"/>
        <end position="707"/>
    </location>
</feature>
<gene>
    <name evidence="2" type="ORF">FSB_LOCUS24830</name>
</gene>
<evidence type="ECO:0000313" key="2">
    <source>
        <dbReference type="EMBL" id="SPC96948.1"/>
    </source>
</evidence>
<dbReference type="EMBL" id="OIVN01001718">
    <property type="protein sequence ID" value="SPC96948.1"/>
    <property type="molecule type" value="Genomic_DNA"/>
</dbReference>
<dbReference type="AlphaFoldDB" id="A0A2N9GC14"/>